<dbReference type="Proteomes" id="UP000604046">
    <property type="component" value="Unassembled WGS sequence"/>
</dbReference>
<evidence type="ECO:0000256" key="1">
    <source>
        <dbReference type="SAM" id="Phobius"/>
    </source>
</evidence>
<sequence length="497" mass="56077">MTLFKNDIEAAVEIDCGTGWMVLYPRQKTEITPGAESIRIRLREDCSIASEVYIHAEARLLSCEICTSDLGPFNLQADKWLERERMSVALAEAQALLRKVRHDGTKQKEAVKQGSVWVLRASAFALLYMMLALGLSMIALLVAPGLLMKGYVAFCSLSAVGMWTVVHRPLQPVVQKYGTRIIHLGFWSAFLSLLLGPYMLFILVRCHKNDDILECMMEGMDITDFIPLCLIPVGLVIHGLVRRFNPKMAVNFYPDLLEQQAVQQAIENSIVFHGRVLEGRGRGCVCSWPGKYASAWDAMVRSSKQGNTSAAVVFLPEGSELFGLHDPIPDEPDLRDLNGACWCVSLYGERKPWGCKWWTRWIANIEEAVQQGAKLEVYFFQDLRGKGKAESFSTVGSEHLRREALQRLKDSEFQSSEVFKDAQASGLEELSKVKREDGSSQYSREKDRLFLGWLPAEDRQFLSASVGLGESQKAEVAWLERKGLSYEEVDVKKWLYM</sequence>
<feature type="transmembrane region" description="Helical" evidence="1">
    <location>
        <begin position="225"/>
        <end position="241"/>
    </location>
</feature>
<accession>A0A812UJY5</accession>
<organism evidence="2 3">
    <name type="scientific">Symbiodinium natans</name>
    <dbReference type="NCBI Taxonomy" id="878477"/>
    <lineage>
        <taxon>Eukaryota</taxon>
        <taxon>Sar</taxon>
        <taxon>Alveolata</taxon>
        <taxon>Dinophyceae</taxon>
        <taxon>Suessiales</taxon>
        <taxon>Symbiodiniaceae</taxon>
        <taxon>Symbiodinium</taxon>
    </lineage>
</organism>
<feature type="transmembrane region" description="Helical" evidence="1">
    <location>
        <begin position="186"/>
        <end position="205"/>
    </location>
</feature>
<evidence type="ECO:0000313" key="2">
    <source>
        <dbReference type="EMBL" id="CAE7567957.1"/>
    </source>
</evidence>
<evidence type="ECO:0000313" key="3">
    <source>
        <dbReference type="Proteomes" id="UP000604046"/>
    </source>
</evidence>
<dbReference type="OrthoDB" id="419131at2759"/>
<dbReference type="EMBL" id="CAJNDS010002701">
    <property type="protein sequence ID" value="CAE7567957.1"/>
    <property type="molecule type" value="Genomic_DNA"/>
</dbReference>
<proteinExistence type="predicted"/>
<feature type="transmembrane region" description="Helical" evidence="1">
    <location>
        <begin position="148"/>
        <end position="166"/>
    </location>
</feature>
<keyword evidence="3" id="KW-1185">Reference proteome</keyword>
<keyword evidence="1" id="KW-0472">Membrane</keyword>
<gene>
    <name evidence="2" type="ORF">SNAT2548_LOCUS32240</name>
</gene>
<feature type="transmembrane region" description="Helical" evidence="1">
    <location>
        <begin position="117"/>
        <end position="142"/>
    </location>
</feature>
<protein>
    <submittedName>
        <fullName evidence="2">Uncharacterized protein</fullName>
    </submittedName>
</protein>
<keyword evidence="1" id="KW-0812">Transmembrane</keyword>
<keyword evidence="1" id="KW-1133">Transmembrane helix</keyword>
<name>A0A812UJY5_9DINO</name>
<comment type="caution">
    <text evidence="2">The sequence shown here is derived from an EMBL/GenBank/DDBJ whole genome shotgun (WGS) entry which is preliminary data.</text>
</comment>
<dbReference type="AlphaFoldDB" id="A0A812UJY5"/>
<reference evidence="2" key="1">
    <citation type="submission" date="2021-02" db="EMBL/GenBank/DDBJ databases">
        <authorList>
            <person name="Dougan E. K."/>
            <person name="Rhodes N."/>
            <person name="Thang M."/>
            <person name="Chan C."/>
        </authorList>
    </citation>
    <scope>NUCLEOTIDE SEQUENCE</scope>
</reference>